<dbReference type="SUPFAM" id="SSF55874">
    <property type="entry name" value="ATPase domain of HSP90 chaperone/DNA topoisomerase II/histidine kinase"/>
    <property type="match status" value="1"/>
</dbReference>
<evidence type="ECO:0000256" key="2">
    <source>
        <dbReference type="ARBA" id="ARBA00004651"/>
    </source>
</evidence>
<keyword evidence="8 15" id="KW-0418">Kinase</keyword>
<evidence type="ECO:0000313" key="15">
    <source>
        <dbReference type="EMBL" id="MBD8033153.1"/>
    </source>
</evidence>
<dbReference type="PANTHER" id="PTHR44936:SF10">
    <property type="entry name" value="SENSOR PROTEIN RSTB"/>
    <property type="match status" value="1"/>
</dbReference>
<evidence type="ECO:0000313" key="16">
    <source>
        <dbReference type="Proteomes" id="UP000600565"/>
    </source>
</evidence>
<keyword evidence="7" id="KW-0547">Nucleotide-binding</keyword>
<dbReference type="GO" id="GO:0016301">
    <property type="term" value="F:kinase activity"/>
    <property type="evidence" value="ECO:0007669"/>
    <property type="project" value="UniProtKB-KW"/>
</dbReference>
<proteinExistence type="predicted"/>
<comment type="catalytic activity">
    <reaction evidence="1">
        <text>ATP + protein L-histidine = ADP + protein N-phospho-L-histidine.</text>
        <dbReference type="EC" id="2.7.13.3"/>
    </reaction>
</comment>
<gene>
    <name evidence="15" type="ORF">H9632_08745</name>
</gene>
<dbReference type="PANTHER" id="PTHR44936">
    <property type="entry name" value="SENSOR PROTEIN CREC"/>
    <property type="match status" value="1"/>
</dbReference>
<keyword evidence="10 13" id="KW-1133">Transmembrane helix</keyword>
<keyword evidence="11" id="KW-0902">Two-component regulatory system</keyword>
<evidence type="ECO:0000256" key="8">
    <source>
        <dbReference type="ARBA" id="ARBA00022777"/>
    </source>
</evidence>
<dbReference type="InterPro" id="IPR004358">
    <property type="entry name" value="Sig_transdc_His_kin-like_C"/>
</dbReference>
<feature type="transmembrane region" description="Helical" evidence="13">
    <location>
        <begin position="12"/>
        <end position="32"/>
    </location>
</feature>
<dbReference type="Pfam" id="PF17203">
    <property type="entry name" value="sCache_3_2"/>
    <property type="match status" value="1"/>
</dbReference>
<dbReference type="Gene3D" id="3.30.565.10">
    <property type="entry name" value="Histidine kinase-like ATPase, C-terminal domain"/>
    <property type="match status" value="1"/>
</dbReference>
<sequence length="526" mass="58215">MVTRLRQSLTARLIITISGIIFAICVLFLLLINHHLDESILEEMGEKALTSAYLIAERPDIVSTFSTEDPSSILQPIAEDIRQQIGASFVVIGNEQGIRYTHPDPQKIGQSMVGGDNDSALINKEPIVSVTTGSLGESIRGKVPVIIDDKVVGIVSVGFLTKDIQGTIDTAFSGWLQITLLVAVFGIICAVLLSLYVKEQLLGMQPAQIAKLYSAYHTILEETTDGIILTTLNNDVVISNSRAKELISPLTEGISLHTLLPERLFQEEVIRALEIPLQQQEMIISKAPLKHGKRLGYLYFLRTKLEYEAVINELTLVKQQARMQRAKTHEFANKLHVILGLIKNDHIEEVIQYIRQEQQDTTKQQQVLSAQPSILIQALLEGKISEAKERGITIKIESQDDVIDYQDEEVDALLTALGNVLQNAMDALHNTNIADKQINLFIHQYSHELIIEVHDNGPGIDEETAEQIFTLGYTTKDGYDHGYGLAISEQALQKVGGSLLLEESDLGGACFLIILQRKGSNGDLVN</sequence>
<evidence type="ECO:0000256" key="11">
    <source>
        <dbReference type="ARBA" id="ARBA00023012"/>
    </source>
</evidence>
<dbReference type="SUPFAM" id="SSF103190">
    <property type="entry name" value="Sensory domain-like"/>
    <property type="match status" value="1"/>
</dbReference>
<protein>
    <recommendedName>
        <fullName evidence="3">histidine kinase</fullName>
        <ecNumber evidence="3">2.7.13.3</ecNumber>
    </recommendedName>
</protein>
<accession>A0ABR8XMI8</accession>
<keyword evidence="4" id="KW-1003">Cell membrane</keyword>
<evidence type="ECO:0000256" key="13">
    <source>
        <dbReference type="SAM" id="Phobius"/>
    </source>
</evidence>
<evidence type="ECO:0000256" key="1">
    <source>
        <dbReference type="ARBA" id="ARBA00000085"/>
    </source>
</evidence>
<comment type="subcellular location">
    <subcellularLocation>
        <location evidence="2">Cell membrane</location>
        <topology evidence="2">Multi-pass membrane protein</topology>
    </subcellularLocation>
</comment>
<dbReference type="InterPro" id="IPR005467">
    <property type="entry name" value="His_kinase_dom"/>
</dbReference>
<keyword evidence="16" id="KW-1185">Reference proteome</keyword>
<dbReference type="PROSITE" id="PS50109">
    <property type="entry name" value="HIS_KIN"/>
    <property type="match status" value="1"/>
</dbReference>
<dbReference type="Proteomes" id="UP000600565">
    <property type="component" value="Unassembled WGS sequence"/>
</dbReference>
<dbReference type="InterPro" id="IPR050980">
    <property type="entry name" value="2C_sensor_his_kinase"/>
</dbReference>
<dbReference type="SMART" id="SM00387">
    <property type="entry name" value="HATPase_c"/>
    <property type="match status" value="1"/>
</dbReference>
<evidence type="ECO:0000259" key="14">
    <source>
        <dbReference type="PROSITE" id="PS50109"/>
    </source>
</evidence>
<evidence type="ECO:0000256" key="6">
    <source>
        <dbReference type="ARBA" id="ARBA00022692"/>
    </source>
</evidence>
<dbReference type="EMBL" id="JACSPW010000007">
    <property type="protein sequence ID" value="MBD8033153.1"/>
    <property type="molecule type" value="Genomic_DNA"/>
</dbReference>
<name>A0ABR8XMI8_9BACL</name>
<feature type="transmembrane region" description="Helical" evidence="13">
    <location>
        <begin position="175"/>
        <end position="197"/>
    </location>
</feature>
<dbReference type="InterPro" id="IPR036890">
    <property type="entry name" value="HATPase_C_sf"/>
</dbReference>
<evidence type="ECO:0000256" key="12">
    <source>
        <dbReference type="ARBA" id="ARBA00023136"/>
    </source>
</evidence>
<keyword evidence="9" id="KW-0067">ATP-binding</keyword>
<dbReference type="InterPro" id="IPR033463">
    <property type="entry name" value="sCache_3"/>
</dbReference>
<comment type="caution">
    <text evidence="15">The sequence shown here is derived from an EMBL/GenBank/DDBJ whole genome shotgun (WGS) entry which is preliminary data.</text>
</comment>
<dbReference type="EC" id="2.7.13.3" evidence="3"/>
<keyword evidence="6 13" id="KW-0812">Transmembrane</keyword>
<evidence type="ECO:0000256" key="10">
    <source>
        <dbReference type="ARBA" id="ARBA00022989"/>
    </source>
</evidence>
<organism evidence="15 16">
    <name type="scientific">Solibacillus merdavium</name>
    <dbReference type="NCBI Taxonomy" id="2762218"/>
    <lineage>
        <taxon>Bacteria</taxon>
        <taxon>Bacillati</taxon>
        <taxon>Bacillota</taxon>
        <taxon>Bacilli</taxon>
        <taxon>Bacillales</taxon>
        <taxon>Caryophanaceae</taxon>
        <taxon>Solibacillus</taxon>
    </lineage>
</organism>
<evidence type="ECO:0000256" key="3">
    <source>
        <dbReference type="ARBA" id="ARBA00012438"/>
    </source>
</evidence>
<dbReference type="InterPro" id="IPR003594">
    <property type="entry name" value="HATPase_dom"/>
</dbReference>
<keyword evidence="12 13" id="KW-0472">Membrane</keyword>
<dbReference type="Pfam" id="PF02518">
    <property type="entry name" value="HATPase_c"/>
    <property type="match status" value="1"/>
</dbReference>
<evidence type="ECO:0000256" key="7">
    <source>
        <dbReference type="ARBA" id="ARBA00022741"/>
    </source>
</evidence>
<feature type="domain" description="Histidine kinase" evidence="14">
    <location>
        <begin position="326"/>
        <end position="519"/>
    </location>
</feature>
<reference evidence="15 16" key="1">
    <citation type="submission" date="2020-08" db="EMBL/GenBank/DDBJ databases">
        <title>A Genomic Blueprint of the Chicken Gut Microbiome.</title>
        <authorList>
            <person name="Gilroy R."/>
            <person name="Ravi A."/>
            <person name="Getino M."/>
            <person name="Pursley I."/>
            <person name="Horton D.L."/>
            <person name="Alikhan N.-F."/>
            <person name="Baker D."/>
            <person name="Gharbi K."/>
            <person name="Hall N."/>
            <person name="Watson M."/>
            <person name="Adriaenssens E.M."/>
            <person name="Foster-Nyarko E."/>
            <person name="Jarju S."/>
            <person name="Secka A."/>
            <person name="Antonio M."/>
            <person name="Oren A."/>
            <person name="Chaudhuri R."/>
            <person name="La Ragione R.M."/>
            <person name="Hildebrand F."/>
            <person name="Pallen M.J."/>
        </authorList>
    </citation>
    <scope>NUCLEOTIDE SEQUENCE [LARGE SCALE GENOMIC DNA]</scope>
    <source>
        <strain evidence="15 16">Sa1YVA6</strain>
    </source>
</reference>
<dbReference type="RefSeq" id="WP_191703727.1">
    <property type="nucleotide sequence ID" value="NZ_JACSPW010000007.1"/>
</dbReference>
<keyword evidence="5" id="KW-0808">Transferase</keyword>
<evidence type="ECO:0000256" key="4">
    <source>
        <dbReference type="ARBA" id="ARBA00022475"/>
    </source>
</evidence>
<dbReference type="InterPro" id="IPR029151">
    <property type="entry name" value="Sensor-like_sf"/>
</dbReference>
<evidence type="ECO:0000256" key="5">
    <source>
        <dbReference type="ARBA" id="ARBA00022679"/>
    </source>
</evidence>
<dbReference type="Gene3D" id="3.30.450.20">
    <property type="entry name" value="PAS domain"/>
    <property type="match status" value="1"/>
</dbReference>
<evidence type="ECO:0000256" key="9">
    <source>
        <dbReference type="ARBA" id="ARBA00022840"/>
    </source>
</evidence>
<dbReference type="PRINTS" id="PR00344">
    <property type="entry name" value="BCTRLSENSOR"/>
</dbReference>